<feature type="compositionally biased region" description="Polar residues" evidence="10">
    <location>
        <begin position="566"/>
        <end position="586"/>
    </location>
</feature>
<evidence type="ECO:0000313" key="13">
    <source>
        <dbReference type="Proteomes" id="UP000022910"/>
    </source>
</evidence>
<name>A0A015IMM4_RHIIW</name>
<dbReference type="CDD" id="cd14966">
    <property type="entry name" value="7tmD_STE3"/>
    <property type="match status" value="1"/>
</dbReference>
<evidence type="ECO:0000256" key="9">
    <source>
        <dbReference type="ARBA" id="ARBA00023224"/>
    </source>
</evidence>
<evidence type="ECO:0000256" key="6">
    <source>
        <dbReference type="ARBA" id="ARBA00023040"/>
    </source>
</evidence>
<keyword evidence="6" id="KW-0297">G-protein coupled receptor</keyword>
<feature type="transmembrane region" description="Helical" evidence="11">
    <location>
        <begin position="32"/>
        <end position="53"/>
    </location>
</feature>
<dbReference type="OrthoDB" id="2874149at2759"/>
<dbReference type="EMBL" id="JEMT01028165">
    <property type="protein sequence ID" value="EXX55460.1"/>
    <property type="molecule type" value="Genomic_DNA"/>
</dbReference>
<organism evidence="12 13">
    <name type="scientific">Rhizophagus irregularis (strain DAOM 197198w)</name>
    <name type="common">Glomus intraradices</name>
    <dbReference type="NCBI Taxonomy" id="1432141"/>
    <lineage>
        <taxon>Eukaryota</taxon>
        <taxon>Fungi</taxon>
        <taxon>Fungi incertae sedis</taxon>
        <taxon>Mucoromycota</taxon>
        <taxon>Glomeromycotina</taxon>
        <taxon>Glomeromycetes</taxon>
        <taxon>Glomerales</taxon>
        <taxon>Glomeraceae</taxon>
        <taxon>Rhizophagus</taxon>
    </lineage>
</organism>
<keyword evidence="7 11" id="KW-0472">Membrane</keyword>
<gene>
    <name evidence="12" type="ORF">RirG_225260</name>
</gene>
<dbReference type="PANTHER" id="PTHR28097:SF1">
    <property type="entry name" value="PHEROMONE A FACTOR RECEPTOR"/>
    <property type="match status" value="1"/>
</dbReference>
<dbReference type="STRING" id="1432141.A0A015IMM4"/>
<feature type="transmembrane region" description="Helical" evidence="11">
    <location>
        <begin position="65"/>
        <end position="91"/>
    </location>
</feature>
<dbReference type="HOGENOM" id="CLU_465505_0_0_1"/>
<evidence type="ECO:0000256" key="10">
    <source>
        <dbReference type="SAM" id="MobiDB-lite"/>
    </source>
</evidence>
<comment type="caution">
    <text evidence="12">The sequence shown here is derived from an EMBL/GenBank/DDBJ whole genome shotgun (WGS) entry which is preliminary data.</text>
</comment>
<evidence type="ECO:0000256" key="8">
    <source>
        <dbReference type="ARBA" id="ARBA00023170"/>
    </source>
</evidence>
<feature type="transmembrane region" description="Helical" evidence="11">
    <location>
        <begin position="204"/>
        <end position="225"/>
    </location>
</feature>
<dbReference type="GO" id="GO:0004932">
    <property type="term" value="F:mating-type factor pheromone receptor activity"/>
    <property type="evidence" value="ECO:0007669"/>
    <property type="project" value="InterPro"/>
</dbReference>
<evidence type="ECO:0000256" key="4">
    <source>
        <dbReference type="ARBA" id="ARBA00022692"/>
    </source>
</evidence>
<reference evidence="12 13" key="1">
    <citation type="submission" date="2014-02" db="EMBL/GenBank/DDBJ databases">
        <title>Single nucleus genome sequencing reveals high similarity among nuclei of an endomycorrhizal fungus.</title>
        <authorList>
            <person name="Lin K."/>
            <person name="Geurts R."/>
            <person name="Zhang Z."/>
            <person name="Limpens E."/>
            <person name="Saunders D.G."/>
            <person name="Mu D."/>
            <person name="Pang E."/>
            <person name="Cao H."/>
            <person name="Cha H."/>
            <person name="Lin T."/>
            <person name="Zhou Q."/>
            <person name="Shang Y."/>
            <person name="Li Y."/>
            <person name="Ivanov S."/>
            <person name="Sharma T."/>
            <person name="Velzen R.V."/>
            <person name="Ruijter N.D."/>
            <person name="Aanen D.K."/>
            <person name="Win J."/>
            <person name="Kamoun S."/>
            <person name="Bisseling T."/>
            <person name="Huang S."/>
        </authorList>
    </citation>
    <scope>NUCLEOTIDE SEQUENCE [LARGE SCALE GENOMIC DNA]</scope>
    <source>
        <strain evidence="13">DAOM197198w</strain>
    </source>
</reference>
<keyword evidence="9" id="KW-0807">Transducer</keyword>
<dbReference type="InterPro" id="IPR001499">
    <property type="entry name" value="GPCR_STE3"/>
</dbReference>
<feature type="region of interest" description="Disordered" evidence="10">
    <location>
        <begin position="563"/>
        <end position="586"/>
    </location>
</feature>
<evidence type="ECO:0000256" key="11">
    <source>
        <dbReference type="SAM" id="Phobius"/>
    </source>
</evidence>
<comment type="subcellular location">
    <subcellularLocation>
        <location evidence="1">Membrane</location>
        <topology evidence="1">Multi-pass membrane protein</topology>
    </subcellularLocation>
</comment>
<dbReference type="Pfam" id="PF02076">
    <property type="entry name" value="STE3"/>
    <property type="match status" value="1"/>
</dbReference>
<comment type="similarity">
    <text evidence="2">Belongs to the G-protein coupled receptor 4 family.</text>
</comment>
<keyword evidence="5 11" id="KW-1133">Transmembrane helix</keyword>
<dbReference type="PRINTS" id="PR00899">
    <property type="entry name" value="GPCRSTE3"/>
</dbReference>
<proteinExistence type="inferred from homology"/>
<feature type="transmembrane region" description="Helical" evidence="11">
    <location>
        <begin position="162"/>
        <end position="183"/>
    </location>
</feature>
<protein>
    <submittedName>
        <fullName evidence="12">Ste3p</fullName>
    </submittedName>
</protein>
<keyword evidence="13" id="KW-1185">Reference proteome</keyword>
<dbReference type="GO" id="GO:0000750">
    <property type="term" value="P:pheromone-dependent signal transduction involved in conjugation with cellular fusion"/>
    <property type="evidence" value="ECO:0007669"/>
    <property type="project" value="TreeGrafter"/>
</dbReference>
<dbReference type="PANTHER" id="PTHR28097">
    <property type="entry name" value="PHEROMONE A FACTOR RECEPTOR"/>
    <property type="match status" value="1"/>
</dbReference>
<accession>A0A015IMM4</accession>
<dbReference type="GO" id="GO:0005886">
    <property type="term" value="C:plasma membrane"/>
    <property type="evidence" value="ECO:0007669"/>
    <property type="project" value="TreeGrafter"/>
</dbReference>
<dbReference type="Proteomes" id="UP000022910">
    <property type="component" value="Unassembled WGS sequence"/>
</dbReference>
<evidence type="ECO:0000256" key="7">
    <source>
        <dbReference type="ARBA" id="ARBA00023136"/>
    </source>
</evidence>
<evidence type="ECO:0000256" key="5">
    <source>
        <dbReference type="ARBA" id="ARBA00022989"/>
    </source>
</evidence>
<dbReference type="OMA" id="VLVMFPF"/>
<evidence type="ECO:0000256" key="2">
    <source>
        <dbReference type="ARBA" id="ARBA00011085"/>
    </source>
</evidence>
<keyword evidence="3" id="KW-0589">Pheromone response</keyword>
<feature type="transmembrane region" description="Helical" evidence="11">
    <location>
        <begin position="6"/>
        <end position="25"/>
    </location>
</feature>
<feature type="region of interest" description="Disordered" evidence="10">
    <location>
        <begin position="332"/>
        <end position="377"/>
    </location>
</feature>
<evidence type="ECO:0000313" key="12">
    <source>
        <dbReference type="EMBL" id="EXX55460.1"/>
    </source>
</evidence>
<keyword evidence="4 11" id="KW-0812">Transmembrane</keyword>
<dbReference type="AlphaFoldDB" id="A0A015IMM4"/>
<sequence length="586" mass="65904">MGDLMFTISTGLAVILCIIPGIFHLQTRNYGAIFMTMWVLIANFITFVNSILWPDYEILEDKAEIWCLVFASPFYLAAGFGLLGSATCTIYTMYSYVASPIILTVQVKKRQALIAFVITVVIPFILTGLSYIVQTAKYSIRPILGCANVHQQNWFFFVVDNMWPPIIAIVGCYYAGLTSYAIIKKRIEIKSLLAYNESGINTSYYYRLVLFCVTYLIFALPAALLNTFSNLLEGFVPFDMSERNWHSITRFPGENHGVTFVDYAKPLSGFILFIFFGTGQEAVLTYKRWLVAAKLDKIFCCLFPSNNDDQSRNNSNINGNVGTLRSFQGQLSFGKHSVPRTPRTPRTPRSPRSRQSISDDSPKIITPPPRAMIDKEKKSGMKNILYLTGHRTPSEQAAFDLTSGLRMNIDGIDTRTVINEVDEDLHERPAPAYHHRGIQETLEIDVDNDDFGVNRYVEDDINDDFDTNRYIEDDDDFGTNRYVEGDDDLALEYSTPLPSQPQMSFGGGSVSHINHLLAVYDETVPSINVTPSSPLPHQQTYAMVRVHPTDTFVANGIDDVIEEYSPSRNTGNQSQRSSYSETGIAL</sequence>
<feature type="transmembrane region" description="Helical" evidence="11">
    <location>
        <begin position="112"/>
        <end position="133"/>
    </location>
</feature>
<keyword evidence="8" id="KW-0675">Receptor</keyword>
<evidence type="ECO:0000256" key="1">
    <source>
        <dbReference type="ARBA" id="ARBA00004141"/>
    </source>
</evidence>
<evidence type="ECO:0000256" key="3">
    <source>
        <dbReference type="ARBA" id="ARBA00022507"/>
    </source>
</evidence>